<dbReference type="KEGG" id="pef:A7E78_00685"/>
<proteinExistence type="inferred from homology"/>
<evidence type="ECO:0000256" key="5">
    <source>
        <dbReference type="ARBA" id="ARBA00038063"/>
    </source>
</evidence>
<keyword evidence="7" id="KW-0963">Cytoplasm</keyword>
<evidence type="ECO:0000256" key="8">
    <source>
        <dbReference type="RuleBase" id="RU000673"/>
    </source>
</evidence>
<dbReference type="Pfam" id="PF01195">
    <property type="entry name" value="Pept_tRNA_hydro"/>
    <property type="match status" value="1"/>
</dbReference>
<protein>
    <recommendedName>
        <fullName evidence="6 7">Peptidyl-tRNA hydrolase</fullName>
        <shortName evidence="7">Pth</shortName>
        <ecNumber evidence="1 7">3.1.1.29</ecNumber>
    </recommendedName>
</protein>
<dbReference type="GO" id="GO:0072344">
    <property type="term" value="P:rescue of stalled ribosome"/>
    <property type="evidence" value="ECO:0007669"/>
    <property type="project" value="UniProtKB-UniRule"/>
</dbReference>
<dbReference type="EC" id="3.1.1.29" evidence="1 7"/>
<accession>A0A1L3GLH1</accession>
<keyword evidence="11" id="KW-1185">Reference proteome</keyword>
<feature type="binding site" evidence="7">
    <location>
        <position position="14"/>
    </location>
    <ligand>
        <name>tRNA</name>
        <dbReference type="ChEBI" id="CHEBI:17843"/>
    </ligand>
</feature>
<dbReference type="RefSeq" id="WP_072282468.1">
    <property type="nucleotide sequence ID" value="NZ_CP015519.1"/>
</dbReference>
<dbReference type="PANTHER" id="PTHR17224">
    <property type="entry name" value="PEPTIDYL-TRNA HYDROLASE"/>
    <property type="match status" value="1"/>
</dbReference>
<dbReference type="Proteomes" id="UP000182517">
    <property type="component" value="Chromosome"/>
</dbReference>
<dbReference type="PROSITE" id="PS01195">
    <property type="entry name" value="PEPT_TRNA_HYDROL_1"/>
    <property type="match status" value="1"/>
</dbReference>
<dbReference type="Gene3D" id="3.40.50.1470">
    <property type="entry name" value="Peptidyl-tRNA hydrolase"/>
    <property type="match status" value="1"/>
</dbReference>
<dbReference type="GO" id="GO:0000049">
    <property type="term" value="F:tRNA binding"/>
    <property type="evidence" value="ECO:0007669"/>
    <property type="project" value="UniProtKB-UniRule"/>
</dbReference>
<dbReference type="GO" id="GO:0006515">
    <property type="term" value="P:protein quality control for misfolded or incompletely synthesized proteins"/>
    <property type="evidence" value="ECO:0007669"/>
    <property type="project" value="UniProtKB-UniRule"/>
</dbReference>
<feature type="binding site" evidence="7">
    <location>
        <position position="112"/>
    </location>
    <ligand>
        <name>tRNA</name>
        <dbReference type="ChEBI" id="CHEBI:17843"/>
    </ligand>
</feature>
<dbReference type="EMBL" id="CP015519">
    <property type="protein sequence ID" value="APG26508.1"/>
    <property type="molecule type" value="Genomic_DNA"/>
</dbReference>
<comment type="function">
    <text evidence="7">Hydrolyzes ribosome-free peptidyl-tRNAs (with 1 or more amino acids incorporated), which drop off the ribosome during protein synthesis, or as a result of ribosome stalling.</text>
</comment>
<evidence type="ECO:0000256" key="3">
    <source>
        <dbReference type="ARBA" id="ARBA00022801"/>
    </source>
</evidence>
<dbReference type="InterPro" id="IPR001328">
    <property type="entry name" value="Pept_tRNA_hydro"/>
</dbReference>
<dbReference type="NCBIfam" id="TIGR00447">
    <property type="entry name" value="pth"/>
    <property type="match status" value="1"/>
</dbReference>
<comment type="catalytic activity">
    <reaction evidence="7 8">
        <text>an N-acyl-L-alpha-aminoacyl-tRNA + H2O = an N-acyl-L-amino acid + a tRNA + H(+)</text>
        <dbReference type="Rhea" id="RHEA:54448"/>
        <dbReference type="Rhea" id="RHEA-COMP:10123"/>
        <dbReference type="Rhea" id="RHEA-COMP:13883"/>
        <dbReference type="ChEBI" id="CHEBI:15377"/>
        <dbReference type="ChEBI" id="CHEBI:15378"/>
        <dbReference type="ChEBI" id="CHEBI:59874"/>
        <dbReference type="ChEBI" id="CHEBI:78442"/>
        <dbReference type="ChEBI" id="CHEBI:138191"/>
        <dbReference type="EC" id="3.1.1.29"/>
    </reaction>
</comment>
<dbReference type="HAMAP" id="MF_00083">
    <property type="entry name" value="Pept_tRNA_hydro_bact"/>
    <property type="match status" value="1"/>
</dbReference>
<dbReference type="AlphaFoldDB" id="A0A1L3GLH1"/>
<comment type="similarity">
    <text evidence="5 7 9">Belongs to the PTH family.</text>
</comment>
<feature type="binding site" evidence="7">
    <location>
        <position position="64"/>
    </location>
    <ligand>
        <name>tRNA</name>
        <dbReference type="ChEBI" id="CHEBI:17843"/>
    </ligand>
</feature>
<evidence type="ECO:0000256" key="6">
    <source>
        <dbReference type="ARBA" id="ARBA00050038"/>
    </source>
</evidence>
<keyword evidence="4 7" id="KW-0694">RNA-binding</keyword>
<organism evidence="10 11">
    <name type="scientific">Syntrophotalea acetylenivorans</name>
    <dbReference type="NCBI Taxonomy" id="1842532"/>
    <lineage>
        <taxon>Bacteria</taxon>
        <taxon>Pseudomonadati</taxon>
        <taxon>Thermodesulfobacteriota</taxon>
        <taxon>Desulfuromonadia</taxon>
        <taxon>Desulfuromonadales</taxon>
        <taxon>Syntrophotaleaceae</taxon>
        <taxon>Syntrophotalea</taxon>
    </lineage>
</organism>
<reference evidence="10 11" key="1">
    <citation type="journal article" date="2017" name="Genome Announc.">
        <title>Complete Genome Sequences of Two Acetylene-Fermenting Pelobacter acetylenicus Strains.</title>
        <authorList>
            <person name="Sutton J.M."/>
            <person name="Baesman S.M."/>
            <person name="Fierst J.L."/>
            <person name="Poret-Peterson A.T."/>
            <person name="Oremland R.S."/>
            <person name="Dunlap D.S."/>
            <person name="Akob D.M."/>
        </authorList>
    </citation>
    <scope>NUCLEOTIDE SEQUENCE [LARGE SCALE GENOMIC DNA]</scope>
    <source>
        <strain evidence="10 11">SFB93</strain>
    </source>
</reference>
<keyword evidence="2 7" id="KW-0820">tRNA-binding</keyword>
<dbReference type="FunFam" id="3.40.50.1470:FF:000001">
    <property type="entry name" value="Peptidyl-tRNA hydrolase"/>
    <property type="match status" value="1"/>
</dbReference>
<evidence type="ECO:0000256" key="9">
    <source>
        <dbReference type="RuleBase" id="RU004320"/>
    </source>
</evidence>
<feature type="binding site" evidence="7">
    <location>
        <position position="66"/>
    </location>
    <ligand>
        <name>tRNA</name>
        <dbReference type="ChEBI" id="CHEBI:17843"/>
    </ligand>
</feature>
<keyword evidence="3 7" id="KW-0378">Hydrolase</keyword>
<evidence type="ECO:0000256" key="7">
    <source>
        <dbReference type="HAMAP-Rule" id="MF_00083"/>
    </source>
</evidence>
<dbReference type="SUPFAM" id="SSF53178">
    <property type="entry name" value="Peptidyl-tRNA hydrolase-like"/>
    <property type="match status" value="1"/>
</dbReference>
<dbReference type="OrthoDB" id="9800507at2"/>
<dbReference type="GO" id="GO:0005737">
    <property type="term" value="C:cytoplasm"/>
    <property type="evidence" value="ECO:0007669"/>
    <property type="project" value="UniProtKB-SubCell"/>
</dbReference>
<feature type="active site" description="Proton acceptor" evidence="7">
    <location>
        <position position="19"/>
    </location>
</feature>
<dbReference type="InterPro" id="IPR018171">
    <property type="entry name" value="Pept_tRNA_hydro_CS"/>
</dbReference>
<evidence type="ECO:0000313" key="11">
    <source>
        <dbReference type="Proteomes" id="UP000182517"/>
    </source>
</evidence>
<dbReference type="InterPro" id="IPR036416">
    <property type="entry name" value="Pept_tRNA_hydro_sf"/>
</dbReference>
<comment type="function">
    <text evidence="7">Catalyzes the release of premature peptidyl moieties from peptidyl-tRNA molecules trapped in stalled 50S ribosomal subunits, and thus maintains levels of free tRNAs and 50S ribosomes.</text>
</comment>
<dbReference type="PANTHER" id="PTHR17224:SF1">
    <property type="entry name" value="PEPTIDYL-TRNA HYDROLASE"/>
    <property type="match status" value="1"/>
</dbReference>
<evidence type="ECO:0000313" key="10">
    <source>
        <dbReference type="EMBL" id="APG26508.1"/>
    </source>
</evidence>
<evidence type="ECO:0000256" key="4">
    <source>
        <dbReference type="ARBA" id="ARBA00022884"/>
    </source>
</evidence>
<comment type="subunit">
    <text evidence="7">Monomer.</text>
</comment>
<dbReference type="PROSITE" id="PS01196">
    <property type="entry name" value="PEPT_TRNA_HYDROL_2"/>
    <property type="match status" value="1"/>
</dbReference>
<dbReference type="CDD" id="cd00462">
    <property type="entry name" value="PTH"/>
    <property type="match status" value="1"/>
</dbReference>
<comment type="subcellular location">
    <subcellularLocation>
        <location evidence="7">Cytoplasm</location>
    </subcellularLocation>
</comment>
<gene>
    <name evidence="7" type="primary">pth</name>
    <name evidence="10" type="ORF">A7E78_00685</name>
</gene>
<sequence length="191" mass="20627">MKVVAGLGNPGPEYSATRHNIGFMVAELFAARNGISLKKKGHQAFYGVGRCNNQELLVLLPQTFMNRSGASVGSVVKAQQLMIENLVVVHDEIDLPFGTLRIKAGGGHGGHNGLRDIRTVLGSGDFIRLRIGVGRPPAGGDVARHVLREFSPTEKKQLDDLLLLAVEALEMLLNEGVQPAMNAFNNRDISH</sequence>
<feature type="site" description="Discriminates between blocked and unblocked aminoacyl-tRNA" evidence="7">
    <location>
        <position position="9"/>
    </location>
</feature>
<dbReference type="GO" id="GO:0004045">
    <property type="term" value="F:peptidyl-tRNA hydrolase activity"/>
    <property type="evidence" value="ECO:0007669"/>
    <property type="project" value="UniProtKB-UniRule"/>
</dbReference>
<evidence type="ECO:0000256" key="2">
    <source>
        <dbReference type="ARBA" id="ARBA00022555"/>
    </source>
</evidence>
<evidence type="ECO:0000256" key="1">
    <source>
        <dbReference type="ARBA" id="ARBA00013260"/>
    </source>
</evidence>
<dbReference type="STRING" id="1842532.A7E78_00685"/>
<name>A0A1L3GLH1_9BACT</name>
<feature type="site" description="Stabilizes the basic form of H active site to accept a proton" evidence="7">
    <location>
        <position position="91"/>
    </location>
</feature>